<evidence type="ECO:0000313" key="2">
    <source>
        <dbReference type="Proteomes" id="UP000654304"/>
    </source>
</evidence>
<dbReference type="EMBL" id="JACOGD010000002">
    <property type="protein sequence ID" value="MBC3930713.1"/>
    <property type="molecule type" value="Genomic_DNA"/>
</dbReference>
<gene>
    <name evidence="1" type="ORF">H8K43_03425</name>
</gene>
<keyword evidence="2" id="KW-1185">Reference proteome</keyword>
<organism evidence="1 2">
    <name type="scientific">Undibacterium curvum</name>
    <dbReference type="NCBI Taxonomy" id="2762294"/>
    <lineage>
        <taxon>Bacteria</taxon>
        <taxon>Pseudomonadati</taxon>
        <taxon>Pseudomonadota</taxon>
        <taxon>Betaproteobacteria</taxon>
        <taxon>Burkholderiales</taxon>
        <taxon>Oxalobacteraceae</taxon>
        <taxon>Undibacterium</taxon>
    </lineage>
</organism>
<reference evidence="1 2" key="1">
    <citation type="submission" date="2020-08" db="EMBL/GenBank/DDBJ databases">
        <title>Novel species isolated from subtropical streams in China.</title>
        <authorList>
            <person name="Lu H."/>
        </authorList>
    </citation>
    <scope>NUCLEOTIDE SEQUENCE [LARGE SCALE GENOMIC DNA]</scope>
    <source>
        <strain evidence="1 2">CY22W</strain>
    </source>
</reference>
<name>A0ABR7A1C7_9BURK</name>
<comment type="caution">
    <text evidence="1">The sequence shown here is derived from an EMBL/GenBank/DDBJ whole genome shotgun (WGS) entry which is preliminary data.</text>
</comment>
<dbReference type="RefSeq" id="WP_186902583.1">
    <property type="nucleotide sequence ID" value="NZ_JACOGD010000002.1"/>
</dbReference>
<protein>
    <recommendedName>
        <fullName evidence="3">Solute-binding protein family 3/N-terminal domain-containing protein</fullName>
    </recommendedName>
</protein>
<dbReference type="SUPFAM" id="SSF53850">
    <property type="entry name" value="Periplasmic binding protein-like II"/>
    <property type="match status" value="1"/>
</dbReference>
<evidence type="ECO:0000313" key="1">
    <source>
        <dbReference type="EMBL" id="MBC3930713.1"/>
    </source>
</evidence>
<proteinExistence type="predicted"/>
<evidence type="ECO:0008006" key="3">
    <source>
        <dbReference type="Google" id="ProtNLM"/>
    </source>
</evidence>
<accession>A0ABR7A1C7</accession>
<dbReference type="Proteomes" id="UP000654304">
    <property type="component" value="Unassembled WGS sequence"/>
</dbReference>
<sequence>MAASGLSVVANGDLISGVYPEMLNQISLKKKCQFDLSIVPRARQEALFEAGQSDLLIPAVRTQKRDQSGTFIPLVQNRPMLISLKDSGVAVSRLSELFLMKDAKVVLVRGFDYGPAYQGFIRRLEAKGQPIFEADVFSVARTLKSGAARYSVLEPSVIAGAIEADMRLSDLHDKLNFEAVPELPWSENGVYLSKKTLLQGDLHTLSQLFEQVQQQQLVWKGLQRYYRKEVIADSIRPLK</sequence>